<feature type="region of interest" description="Disordered" evidence="1">
    <location>
        <begin position="1"/>
        <end position="42"/>
    </location>
</feature>
<dbReference type="EMBL" id="GG657452">
    <property type="protein sequence ID" value="OAT07261.1"/>
    <property type="molecule type" value="Genomic_DNA"/>
</dbReference>
<dbReference type="AlphaFoldDB" id="A0A179UJQ9"/>
<protein>
    <submittedName>
        <fullName evidence="2">Uncharacterized protein</fullName>
    </submittedName>
</protein>
<feature type="compositionally biased region" description="Low complexity" evidence="1">
    <location>
        <begin position="338"/>
        <end position="347"/>
    </location>
</feature>
<feature type="compositionally biased region" description="Low complexity" evidence="1">
    <location>
        <begin position="239"/>
        <end position="250"/>
    </location>
</feature>
<feature type="compositionally biased region" description="Acidic residues" evidence="1">
    <location>
        <begin position="123"/>
        <end position="132"/>
    </location>
</feature>
<feature type="compositionally biased region" description="Polar residues" evidence="1">
    <location>
        <begin position="19"/>
        <end position="38"/>
    </location>
</feature>
<dbReference type="GeneID" id="42528067"/>
<feature type="compositionally biased region" description="Basic and acidic residues" evidence="1">
    <location>
        <begin position="349"/>
        <end position="358"/>
    </location>
</feature>
<dbReference type="OrthoDB" id="4187608at2759"/>
<dbReference type="Proteomes" id="UP000002038">
    <property type="component" value="Unassembled WGS sequence"/>
</dbReference>
<accession>A0A179UJQ9</accession>
<evidence type="ECO:0000313" key="3">
    <source>
        <dbReference type="Proteomes" id="UP000002038"/>
    </source>
</evidence>
<dbReference type="KEGG" id="bgh:BDBG_03344"/>
<sequence length="410" mass="44068">MAEKQPTTAPAIPVPSAGQVASTPGTNEAVTRSLTDNSLPREATSIQGVADDVLAEYNAALAADPSLRSATPNQEWEDYETILAQNPELMAPIVANKTNIFYTSKNKWECGHEGPEMPTDIEKETDDDDDDGRESTTLINECRGLCPDCLDPDTNPALHKETIVDGKVFYMSKDKWECGHEGEEIRTDIEQDSLDIQADKPSVLINEVKGICPTCMDKWHKLESGDGEDGGDERGGPSAGPAGTASSNPPTYDEALEANGQYDQDDEEDRLVFQVGLLDLDDGPTKGKNAERGGAAAESPGVEDATPSGSGSRMKATEDAGYETRASTVYDDDDNPDDGYYNNNPVDQRGYDGNKDANYHSSGGEEEISGRKPHVEIEIDSNAQVAIEVEVNPGIDSVKNAGPEQKKPAQ</sequence>
<evidence type="ECO:0000313" key="2">
    <source>
        <dbReference type="EMBL" id="OAT07261.1"/>
    </source>
</evidence>
<feature type="region of interest" description="Disordered" evidence="1">
    <location>
        <begin position="222"/>
        <end position="374"/>
    </location>
</feature>
<proteinExistence type="predicted"/>
<evidence type="ECO:0000256" key="1">
    <source>
        <dbReference type="SAM" id="MobiDB-lite"/>
    </source>
</evidence>
<gene>
    <name evidence="2" type="ORF">BDBG_03344</name>
</gene>
<dbReference type="RefSeq" id="XP_031577677.1">
    <property type="nucleotide sequence ID" value="XM_031721207.1"/>
</dbReference>
<organism evidence="2 3">
    <name type="scientific">Blastomyces gilchristii (strain SLH14081)</name>
    <name type="common">Blastomyces dermatitidis</name>
    <dbReference type="NCBI Taxonomy" id="559298"/>
    <lineage>
        <taxon>Eukaryota</taxon>
        <taxon>Fungi</taxon>
        <taxon>Dikarya</taxon>
        <taxon>Ascomycota</taxon>
        <taxon>Pezizomycotina</taxon>
        <taxon>Eurotiomycetes</taxon>
        <taxon>Eurotiomycetidae</taxon>
        <taxon>Onygenales</taxon>
        <taxon>Ajellomycetaceae</taxon>
        <taxon>Blastomyces</taxon>
    </lineage>
</organism>
<keyword evidence="3" id="KW-1185">Reference proteome</keyword>
<dbReference type="VEuPathDB" id="FungiDB:BDBG_03344"/>
<name>A0A179UJQ9_BLAGS</name>
<feature type="region of interest" description="Disordered" evidence="1">
    <location>
        <begin position="111"/>
        <end position="134"/>
    </location>
</feature>
<reference evidence="3" key="1">
    <citation type="journal article" date="2015" name="PLoS Genet.">
        <title>The dynamic genome and transcriptome of the human fungal pathogen Blastomyces and close relative Emmonsia.</title>
        <authorList>
            <person name="Munoz J.F."/>
            <person name="Gauthier G.M."/>
            <person name="Desjardins C.A."/>
            <person name="Gallo J.E."/>
            <person name="Holder J."/>
            <person name="Sullivan T.D."/>
            <person name="Marty A.J."/>
            <person name="Carmen J.C."/>
            <person name="Chen Z."/>
            <person name="Ding L."/>
            <person name="Gujja S."/>
            <person name="Magrini V."/>
            <person name="Misas E."/>
            <person name="Mitreva M."/>
            <person name="Priest M."/>
            <person name="Saif S."/>
            <person name="Whiston E.A."/>
            <person name="Young S."/>
            <person name="Zeng Q."/>
            <person name="Goldman W.E."/>
            <person name="Mardis E.R."/>
            <person name="Taylor J.W."/>
            <person name="McEwen J.G."/>
            <person name="Clay O.K."/>
            <person name="Klein B.S."/>
            <person name="Cuomo C.A."/>
        </authorList>
    </citation>
    <scope>NUCLEOTIDE SEQUENCE [LARGE SCALE GENOMIC DNA]</scope>
    <source>
        <strain evidence="3">SLH14081</strain>
    </source>
</reference>